<dbReference type="Proteomes" id="UP000197174">
    <property type="component" value="Unassembled WGS sequence"/>
</dbReference>
<name>A0A246RNY0_9ACTN</name>
<gene>
    <name evidence="4" type="ORF">B5D80_13225</name>
</gene>
<dbReference type="PANTHER" id="PTHR30204">
    <property type="entry name" value="REDOX-CYCLING DRUG-SENSING TRANSCRIPTIONAL ACTIVATOR SOXR"/>
    <property type="match status" value="1"/>
</dbReference>
<feature type="region of interest" description="Disordered" evidence="2">
    <location>
        <begin position="1"/>
        <end position="25"/>
    </location>
</feature>
<sequence length="278" mass="30752">MAPPSCRPAVPAPSSRLRRRPPPAVLPGVRCPRRCHRRYVRAGRCRAAESRPRRRPAVATGTLGGRMRISDLARISGIPLPTIKFYIRERLLPPGRPTARNQAEYGEEHLARLRLIRVLAGIGRLSLSSVRRVLAALDDKGLALGAQCRATIWALFPDQPEEDDAPDVGPARVQVDAFIDRLGWEVDVASPGRDTLAHVLTALQRLDADCDIEVFSEHAESAERIVTHEFQHESAHSATAMAVWNVLSEVAFEAMRRMAQESYLARRYATPAEQPASA</sequence>
<evidence type="ECO:0000259" key="3">
    <source>
        <dbReference type="PROSITE" id="PS50937"/>
    </source>
</evidence>
<accession>A0A246RNY0</accession>
<dbReference type="SMART" id="SM00422">
    <property type="entry name" value="HTH_MERR"/>
    <property type="match status" value="1"/>
</dbReference>
<protein>
    <recommendedName>
        <fullName evidence="3">HTH merR-type domain-containing protein</fullName>
    </recommendedName>
</protein>
<dbReference type="PRINTS" id="PR00040">
    <property type="entry name" value="HTHMERR"/>
</dbReference>
<dbReference type="InterPro" id="IPR047057">
    <property type="entry name" value="MerR_fam"/>
</dbReference>
<dbReference type="InterPro" id="IPR009061">
    <property type="entry name" value="DNA-bd_dom_put_sf"/>
</dbReference>
<feature type="domain" description="HTH merR-type" evidence="3">
    <location>
        <begin position="66"/>
        <end position="136"/>
    </location>
</feature>
<comment type="caution">
    <text evidence="4">The sequence shown here is derived from an EMBL/GenBank/DDBJ whole genome shotgun (WGS) entry which is preliminary data.</text>
</comment>
<keyword evidence="5" id="KW-1185">Reference proteome</keyword>
<dbReference type="CDD" id="cd04780">
    <property type="entry name" value="HTH_MerR-like_sg5"/>
    <property type="match status" value="1"/>
</dbReference>
<organism evidence="4 5">
    <name type="scientific">Micromonospora wenchangensis</name>
    <dbReference type="NCBI Taxonomy" id="1185415"/>
    <lineage>
        <taxon>Bacteria</taxon>
        <taxon>Bacillati</taxon>
        <taxon>Actinomycetota</taxon>
        <taxon>Actinomycetes</taxon>
        <taxon>Micromonosporales</taxon>
        <taxon>Micromonosporaceae</taxon>
        <taxon>Micromonospora</taxon>
    </lineage>
</organism>
<dbReference type="Gene3D" id="1.10.1660.10">
    <property type="match status" value="1"/>
</dbReference>
<keyword evidence="1" id="KW-0238">DNA-binding</keyword>
<dbReference type="PANTHER" id="PTHR30204:SF93">
    <property type="entry name" value="HTH MERR-TYPE DOMAIN-CONTAINING PROTEIN"/>
    <property type="match status" value="1"/>
</dbReference>
<dbReference type="Pfam" id="PF13411">
    <property type="entry name" value="MerR_1"/>
    <property type="match status" value="1"/>
</dbReference>
<dbReference type="AlphaFoldDB" id="A0A246RNY0"/>
<evidence type="ECO:0000256" key="2">
    <source>
        <dbReference type="SAM" id="MobiDB-lite"/>
    </source>
</evidence>
<evidence type="ECO:0000256" key="1">
    <source>
        <dbReference type="ARBA" id="ARBA00023125"/>
    </source>
</evidence>
<dbReference type="GO" id="GO:0003700">
    <property type="term" value="F:DNA-binding transcription factor activity"/>
    <property type="evidence" value="ECO:0007669"/>
    <property type="project" value="InterPro"/>
</dbReference>
<evidence type="ECO:0000313" key="4">
    <source>
        <dbReference type="EMBL" id="OWV08002.1"/>
    </source>
</evidence>
<dbReference type="InterPro" id="IPR000551">
    <property type="entry name" value="MerR-type_HTH_dom"/>
</dbReference>
<dbReference type="EMBL" id="MZMV01000018">
    <property type="protein sequence ID" value="OWV08002.1"/>
    <property type="molecule type" value="Genomic_DNA"/>
</dbReference>
<reference evidence="4 5" key="1">
    <citation type="submission" date="2017-03" db="EMBL/GenBank/DDBJ databases">
        <title>Whole genome sequence of Micromonospora wenchangensis, isolated from mangrove soil.</title>
        <authorList>
            <person name="Yang H."/>
        </authorList>
    </citation>
    <scope>NUCLEOTIDE SEQUENCE [LARGE SCALE GENOMIC DNA]</scope>
    <source>
        <strain evidence="4 5">CCTCC AA 2012002</strain>
    </source>
</reference>
<dbReference type="PROSITE" id="PS50937">
    <property type="entry name" value="HTH_MERR_2"/>
    <property type="match status" value="1"/>
</dbReference>
<evidence type="ECO:0000313" key="5">
    <source>
        <dbReference type="Proteomes" id="UP000197174"/>
    </source>
</evidence>
<proteinExistence type="predicted"/>
<dbReference type="GO" id="GO:0003677">
    <property type="term" value="F:DNA binding"/>
    <property type="evidence" value="ECO:0007669"/>
    <property type="project" value="UniProtKB-KW"/>
</dbReference>
<dbReference type="SUPFAM" id="SSF46955">
    <property type="entry name" value="Putative DNA-binding domain"/>
    <property type="match status" value="1"/>
</dbReference>